<accession>A0ABR3F946</accession>
<protein>
    <recommendedName>
        <fullName evidence="1">F-box domain-containing protein</fullName>
    </recommendedName>
</protein>
<gene>
    <name evidence="2" type="ORF">V5O48_010192</name>
</gene>
<dbReference type="InterPro" id="IPR036047">
    <property type="entry name" value="F-box-like_dom_sf"/>
</dbReference>
<dbReference type="InterPro" id="IPR001810">
    <property type="entry name" value="F-box_dom"/>
</dbReference>
<evidence type="ECO:0000259" key="1">
    <source>
        <dbReference type="Pfam" id="PF12937"/>
    </source>
</evidence>
<dbReference type="InterPro" id="IPR032675">
    <property type="entry name" value="LRR_dom_sf"/>
</dbReference>
<comment type="caution">
    <text evidence="2">The sequence shown here is derived from an EMBL/GenBank/DDBJ whole genome shotgun (WGS) entry which is preliminary data.</text>
</comment>
<dbReference type="SUPFAM" id="SSF81383">
    <property type="entry name" value="F-box domain"/>
    <property type="match status" value="1"/>
</dbReference>
<dbReference type="EMBL" id="JBAHYK010000719">
    <property type="protein sequence ID" value="KAL0571763.1"/>
    <property type="molecule type" value="Genomic_DNA"/>
</dbReference>
<organism evidence="2 3">
    <name type="scientific">Marasmius crinis-equi</name>
    <dbReference type="NCBI Taxonomy" id="585013"/>
    <lineage>
        <taxon>Eukaryota</taxon>
        <taxon>Fungi</taxon>
        <taxon>Dikarya</taxon>
        <taxon>Basidiomycota</taxon>
        <taxon>Agaricomycotina</taxon>
        <taxon>Agaricomycetes</taxon>
        <taxon>Agaricomycetidae</taxon>
        <taxon>Agaricales</taxon>
        <taxon>Marasmiineae</taxon>
        <taxon>Marasmiaceae</taxon>
        <taxon>Marasmius</taxon>
    </lineage>
</organism>
<sequence length="525" mass="59563">MDANDVTFNFISPAQAEKMRKMLRDTVSPKQRAIVSQFLAHAERELKGIRVPVAKKGEDTAVATNEHSLLKKMELFRSVLSPIHQIPPEILTRIFAFNCAGTRLETSSIPSIPDIFSISHTCGRWREIILSTPFLWSDFVLSYCAFPGMASEREFEKRLSRLTSMVRLLLERSEKVPLTFLLTVYDERSDEMAEFLSLLAQSAERWKSLILFAEDCLRPFLHLLSRRLSSLQSLRLIWSAGTQSDRTYSKIVDLFEHCGSLTSVRLDFILSPEWSLLRLPWKQLTKLEVSSIDTPSLARLLGECPRLKDLTLDTCVYADPQTASPITLSHLEKLSMPECTNIPLMLRHFLLPKLTTLRFKDKYPDNSIKYTKYIEEFLQRSSCTITSLAFQLPELIRVEDILSLLRLFPSLQKLLLEGGAWDLNIRGILIPSFLSTLSSLLPRLVELVLHVEGHGSIVVESLLALVSITGRSKSDEKSAGAVVAGLRPLIILIKGRKPASAEDLANLKRLRDVGLRVDMFYVEHW</sequence>
<evidence type="ECO:0000313" key="2">
    <source>
        <dbReference type="EMBL" id="KAL0571763.1"/>
    </source>
</evidence>
<dbReference type="Pfam" id="PF12937">
    <property type="entry name" value="F-box-like"/>
    <property type="match status" value="1"/>
</dbReference>
<evidence type="ECO:0000313" key="3">
    <source>
        <dbReference type="Proteomes" id="UP001465976"/>
    </source>
</evidence>
<reference evidence="2 3" key="1">
    <citation type="submission" date="2024-02" db="EMBL/GenBank/DDBJ databases">
        <title>A draft genome for the cacao thread blight pathogen Marasmius crinis-equi.</title>
        <authorList>
            <person name="Cohen S.P."/>
            <person name="Baruah I.K."/>
            <person name="Amoako-Attah I."/>
            <person name="Bukari Y."/>
            <person name="Meinhardt L.W."/>
            <person name="Bailey B.A."/>
        </authorList>
    </citation>
    <scope>NUCLEOTIDE SEQUENCE [LARGE SCALE GENOMIC DNA]</scope>
    <source>
        <strain evidence="2 3">GH-76</strain>
    </source>
</reference>
<dbReference type="Proteomes" id="UP001465976">
    <property type="component" value="Unassembled WGS sequence"/>
</dbReference>
<keyword evidence="3" id="KW-1185">Reference proteome</keyword>
<dbReference type="SUPFAM" id="SSF52047">
    <property type="entry name" value="RNI-like"/>
    <property type="match status" value="1"/>
</dbReference>
<dbReference type="Gene3D" id="1.20.1280.50">
    <property type="match status" value="1"/>
</dbReference>
<name>A0ABR3F946_9AGAR</name>
<dbReference type="Gene3D" id="3.80.10.10">
    <property type="entry name" value="Ribonuclease Inhibitor"/>
    <property type="match status" value="1"/>
</dbReference>
<feature type="domain" description="F-box" evidence="1">
    <location>
        <begin position="84"/>
        <end position="141"/>
    </location>
</feature>
<proteinExistence type="predicted"/>